<accession>A0ABR3Q011</accession>
<dbReference type="Proteomes" id="UP001565368">
    <property type="component" value="Unassembled WGS sequence"/>
</dbReference>
<gene>
    <name evidence="1" type="ORF">Q8F55_004869</name>
</gene>
<evidence type="ECO:0000313" key="2">
    <source>
        <dbReference type="Proteomes" id="UP001565368"/>
    </source>
</evidence>
<proteinExistence type="predicted"/>
<protein>
    <recommendedName>
        <fullName evidence="3">HNH nuclease domain-containing protein</fullName>
    </recommendedName>
</protein>
<sequence>MIVGYADWHTQVVLVRTAKVFHHTAAKRIYHTLRISDDIDAVLRGWDVAPTATVRNFKAPILAHTQVLTIQKHECPDWTPDANPKSLFPNVIVTRVEGSDQAIQPVNWHLYPNPHKCAFAGIKRSKIVLRNPLDAAMKCVGHYGWGRHLDEVVYFIPNYSKDEFAHHVCASAYEALEGSSTKRHVKVVFYHDWQRHTLTPYGRLGNWWLRRLAPPQDMGQDSPCNGMPLCWVAAAIDYITRHAISVTIVGLETITFCTPCYLHHAGYETYRRAQVRMLSEEIIDIFNYRNEDDEGALQFVTLKDYLEDSESRTFELSDTE</sequence>
<dbReference type="RefSeq" id="XP_069208015.1">
    <property type="nucleotide sequence ID" value="XM_069353373.1"/>
</dbReference>
<reference evidence="1 2" key="1">
    <citation type="submission" date="2023-08" db="EMBL/GenBank/DDBJ databases">
        <title>Annotated Genome Sequence of Vanrija albida AlHP1.</title>
        <authorList>
            <person name="Herzog R."/>
        </authorList>
    </citation>
    <scope>NUCLEOTIDE SEQUENCE [LARGE SCALE GENOMIC DNA]</scope>
    <source>
        <strain evidence="1 2">AlHP1</strain>
    </source>
</reference>
<evidence type="ECO:0000313" key="1">
    <source>
        <dbReference type="EMBL" id="KAL1408071.1"/>
    </source>
</evidence>
<keyword evidence="2" id="KW-1185">Reference proteome</keyword>
<organism evidence="1 2">
    <name type="scientific">Vanrija albida</name>
    <dbReference type="NCBI Taxonomy" id="181172"/>
    <lineage>
        <taxon>Eukaryota</taxon>
        <taxon>Fungi</taxon>
        <taxon>Dikarya</taxon>
        <taxon>Basidiomycota</taxon>
        <taxon>Agaricomycotina</taxon>
        <taxon>Tremellomycetes</taxon>
        <taxon>Trichosporonales</taxon>
        <taxon>Trichosporonaceae</taxon>
        <taxon>Vanrija</taxon>
    </lineage>
</organism>
<dbReference type="GeneID" id="95985912"/>
<evidence type="ECO:0008006" key="3">
    <source>
        <dbReference type="Google" id="ProtNLM"/>
    </source>
</evidence>
<name>A0ABR3Q011_9TREE</name>
<comment type="caution">
    <text evidence="1">The sequence shown here is derived from an EMBL/GenBank/DDBJ whole genome shotgun (WGS) entry which is preliminary data.</text>
</comment>
<dbReference type="EMBL" id="JBBXJM010000004">
    <property type="protein sequence ID" value="KAL1408071.1"/>
    <property type="molecule type" value="Genomic_DNA"/>
</dbReference>